<dbReference type="EMBL" id="AE003849">
    <property type="protein sequence ID" value="AAF83474.1"/>
    <property type="molecule type" value="Genomic_DNA"/>
</dbReference>
<evidence type="ECO:0000313" key="2">
    <source>
        <dbReference type="Proteomes" id="UP000000812"/>
    </source>
</evidence>
<evidence type="ECO:0000313" key="1">
    <source>
        <dbReference type="EMBL" id="AAF83474.1"/>
    </source>
</evidence>
<organism evidence="1 2">
    <name type="scientific">Xylella fastidiosa (strain 9a5c)</name>
    <dbReference type="NCBI Taxonomy" id="160492"/>
    <lineage>
        <taxon>Bacteria</taxon>
        <taxon>Pseudomonadati</taxon>
        <taxon>Pseudomonadota</taxon>
        <taxon>Gammaproteobacteria</taxon>
        <taxon>Lysobacterales</taxon>
        <taxon>Lysobacteraceae</taxon>
        <taxon>Xylella</taxon>
    </lineage>
</organism>
<accession>Q9PFJ3</accession>
<proteinExistence type="predicted"/>
<dbReference type="AlphaFoldDB" id="Q9PFJ3"/>
<sequence>MLSMKRVMTVMRMTKLRALIILFSVLVVLPAFLLALFVIYLKLQGNTYYLSVKNLTNHSIYIKEVLADDRSVGLKDFTVGPTEIYLNYFHGVFKSKKVETMTFNIIDENKNAASLSCSLKVPYEGIKNCLLMFYYRGATEDAKCSCDNLDEAD</sequence>
<dbReference type="KEGG" id="xfa:XF_0664"/>
<dbReference type="HOGENOM" id="CLU_1805452_0_0_6"/>
<reference evidence="1 2" key="1">
    <citation type="journal article" date="2000" name="Nature">
        <title>The genome sequence of the plant pathogen Xylella fastidiosa.</title>
        <authorList>
            <person name="Simpson A.J."/>
            <person name="Reinach F.C."/>
            <person name="Arruda P."/>
            <person name="Abreu F.A."/>
            <person name="Acencio M."/>
            <person name="Alvarenga R."/>
            <person name="Alves L.M."/>
            <person name="Araya J.E."/>
            <person name="Baia G.S."/>
            <person name="Baptista C.S."/>
            <person name="Barros M.H."/>
            <person name="Bonaccorsi E.D."/>
            <person name="Bordin S."/>
            <person name="Bove J.M."/>
            <person name="Briones M.R."/>
            <person name="Bueno M.R."/>
            <person name="Camargo A.A."/>
            <person name="Camargo L.E."/>
            <person name="Carraro D.M."/>
            <person name="Carrer H."/>
            <person name="Colauto N.B."/>
            <person name="Colombo C."/>
            <person name="Costa F.F."/>
            <person name="Costa M.C."/>
            <person name="Costa-Neto C.M."/>
            <person name="Coutinho L.L."/>
            <person name="Cristofani M."/>
            <person name="Dias-Neto E."/>
            <person name="Docena C."/>
            <person name="El-Dorry H."/>
            <person name="Facincani A.P."/>
            <person name="Ferreira A.J."/>
            <person name="Ferreira V.C."/>
            <person name="Ferro J.A."/>
            <person name="Fraga J.S."/>
            <person name="Franca S.C."/>
            <person name="Franco M.C."/>
            <person name="Frohme M."/>
            <person name="Furlan L.R."/>
            <person name="Garnier M."/>
            <person name="Goldman G.H."/>
            <person name="Goldman M.H."/>
            <person name="Gomes S.L."/>
            <person name="Gruber A."/>
            <person name="Ho P.L."/>
            <person name="Hoheisel J.D."/>
            <person name="Junqueira M.L."/>
            <person name="Kemper E.L."/>
            <person name="Kitajima J.P."/>
            <person name="Krieger J.E."/>
            <person name="Kuramae E.E."/>
            <person name="Laigret F."/>
            <person name="Lambais M.R."/>
            <person name="Leite L.C."/>
            <person name="Lemos E.G."/>
            <person name="Lemos M.V."/>
            <person name="Lopes S.A."/>
            <person name="Lopes C.R."/>
            <person name="Machado J.A."/>
            <person name="Machado M.A."/>
            <person name="Madeira A.M."/>
            <person name="Madeira H.M."/>
            <person name="Marino C.L."/>
            <person name="Marques M.V."/>
            <person name="Martins E.A."/>
            <person name="Martins E.M."/>
            <person name="Matsukuma A.Y."/>
            <person name="Menck C.F."/>
            <person name="Miracca E.C."/>
            <person name="Miyaki C.Y."/>
            <person name="Monteriro-Vitorello C.B."/>
            <person name="Moon D.H."/>
            <person name="Nagai M.A."/>
            <person name="Nascimento A.L."/>
            <person name="Netto L.E."/>
            <person name="Nhani A.Jr."/>
            <person name="Nobrega F.G."/>
            <person name="Nunes L.R."/>
            <person name="Oliveira M.A."/>
            <person name="de Oliveira M.C."/>
            <person name="de Oliveira R.C."/>
            <person name="Palmieri D.A."/>
            <person name="Paris A."/>
            <person name="Peixoto B.R."/>
            <person name="Pereira G.A."/>
            <person name="Pereira H.A.Jr."/>
            <person name="Pesquero J.B."/>
            <person name="Quaggio R.B."/>
            <person name="Roberto P.G."/>
            <person name="Rodrigues V."/>
            <person name="de M Rosa A.J."/>
            <person name="de Rosa V.E.Jr."/>
            <person name="de Sa R.G."/>
            <person name="Santelli R.V."/>
            <person name="Sawasaki H.E."/>
            <person name="da Silva A.C."/>
            <person name="da Silva A.M."/>
            <person name="da Silva F.R."/>
            <person name="da Silva W.A.Jr."/>
            <person name="da Silveira J.F."/>
            <person name="Silvestri M.L."/>
            <person name="Siqueira W.J."/>
            <person name="de Souza A.A."/>
            <person name="de Souza A.P."/>
            <person name="Terenzi M.F."/>
            <person name="Truffi D."/>
            <person name="Tsai S.M."/>
            <person name="Tsuhako M.H."/>
            <person name="Vallada H."/>
            <person name="Van Sluys M.A."/>
            <person name="Verjovski-Almeida S."/>
            <person name="Vettore A.L."/>
            <person name="Zago M.A."/>
            <person name="Zatz M."/>
            <person name="Meidanis J."/>
            <person name="Setubal J.C."/>
        </authorList>
    </citation>
    <scope>NUCLEOTIDE SEQUENCE [LARGE SCALE GENOMIC DNA]</scope>
    <source>
        <strain evidence="1 2">9a5c</strain>
    </source>
</reference>
<protein>
    <submittedName>
        <fullName evidence="1">Uncharacterized protein</fullName>
    </submittedName>
</protein>
<gene>
    <name evidence="1" type="ordered locus">XF_0664</name>
</gene>
<dbReference type="Proteomes" id="UP000000812">
    <property type="component" value="Chromosome"/>
</dbReference>
<dbReference type="PIR" id="G82778">
    <property type="entry name" value="G82778"/>
</dbReference>
<dbReference type="STRING" id="160492.XF_0664"/>
<name>Q9PFJ3_XYLFA</name>